<reference evidence="1" key="2">
    <citation type="submission" date="2025-08" db="UniProtKB">
        <authorList>
            <consortium name="Ensembl"/>
        </authorList>
    </citation>
    <scope>IDENTIFICATION</scope>
</reference>
<reference evidence="1" key="3">
    <citation type="submission" date="2025-09" db="UniProtKB">
        <authorList>
            <consortium name="Ensembl"/>
        </authorList>
    </citation>
    <scope>IDENTIFICATION</scope>
</reference>
<proteinExistence type="predicted"/>
<reference evidence="1 2" key="1">
    <citation type="submission" date="2022-01" db="EMBL/GenBank/DDBJ databases">
        <title>A chromosome-scale genome assembly of the false clownfish, Amphiprion ocellaris.</title>
        <authorList>
            <person name="Ryu T."/>
        </authorList>
    </citation>
    <scope>NUCLEOTIDE SEQUENCE [LARGE SCALE GENOMIC DNA]</scope>
</reference>
<sequence length="79" mass="8826">MCIYSKLDLPPATRCKHAHESDARRMIHLVSVYSRGFPRLSLLCKSSLTSSLLNYLPLLMVIAHNDALAGHCHQVITLP</sequence>
<dbReference type="Ensembl" id="ENSAOCT00000005224.2">
    <property type="protein sequence ID" value="ENSAOCP00000006069.1"/>
    <property type="gene ID" value="ENSAOCG00000009656.2"/>
</dbReference>
<protein>
    <submittedName>
        <fullName evidence="1">Uncharacterized protein</fullName>
    </submittedName>
</protein>
<dbReference type="Proteomes" id="UP001501940">
    <property type="component" value="Chromosome 10"/>
</dbReference>
<organism evidence="1 2">
    <name type="scientific">Amphiprion ocellaris</name>
    <name type="common">Clown anemonefish</name>
    <dbReference type="NCBI Taxonomy" id="80972"/>
    <lineage>
        <taxon>Eukaryota</taxon>
        <taxon>Metazoa</taxon>
        <taxon>Chordata</taxon>
        <taxon>Craniata</taxon>
        <taxon>Vertebrata</taxon>
        <taxon>Euteleostomi</taxon>
        <taxon>Actinopterygii</taxon>
        <taxon>Neopterygii</taxon>
        <taxon>Teleostei</taxon>
        <taxon>Neoteleostei</taxon>
        <taxon>Acanthomorphata</taxon>
        <taxon>Ovalentaria</taxon>
        <taxon>Pomacentridae</taxon>
        <taxon>Amphiprion</taxon>
    </lineage>
</organism>
<accession>A0A3Q1AZF7</accession>
<dbReference type="AlphaFoldDB" id="A0A3Q1AZF7"/>
<evidence type="ECO:0000313" key="2">
    <source>
        <dbReference type="Proteomes" id="UP001501940"/>
    </source>
</evidence>
<evidence type="ECO:0000313" key="1">
    <source>
        <dbReference type="Ensembl" id="ENSAOCP00000006069.1"/>
    </source>
</evidence>
<keyword evidence="2" id="KW-1185">Reference proteome</keyword>
<name>A0A3Q1AZF7_AMPOC</name>